<organism evidence="1 2">
    <name type="scientific">Solanum tuberosum</name>
    <name type="common">Potato</name>
    <dbReference type="NCBI Taxonomy" id="4113"/>
    <lineage>
        <taxon>Eukaryota</taxon>
        <taxon>Viridiplantae</taxon>
        <taxon>Streptophyta</taxon>
        <taxon>Embryophyta</taxon>
        <taxon>Tracheophyta</taxon>
        <taxon>Spermatophyta</taxon>
        <taxon>Magnoliopsida</taxon>
        <taxon>eudicotyledons</taxon>
        <taxon>Gunneridae</taxon>
        <taxon>Pentapetalae</taxon>
        <taxon>asterids</taxon>
        <taxon>lamiids</taxon>
        <taxon>Solanales</taxon>
        <taxon>Solanaceae</taxon>
        <taxon>Solanoideae</taxon>
        <taxon>Solaneae</taxon>
        <taxon>Solanum</taxon>
    </lineage>
</organism>
<dbReference type="PANTHER" id="PTHR33437:SF4">
    <property type="entry name" value="RETROTRANSPOSON GAG PROTEIN"/>
    <property type="match status" value="1"/>
</dbReference>
<dbReference type="PaxDb" id="4113-PGSC0003DMT400097423"/>
<sequence length="173" mass="20059">MTRTIEERLASLTKAIEGPTKCAHEEDAKLFMLTNKMDNTMEIRLSQEPLKLSRIQDEGESSIKQTKIKEIHLSTGGLIHIDQLMNFIIEAIEDKSESPSKFSPTYAKPYPQTIDNLKMPEGYQPPKLQQFDDNGNLKQHIAHFIKTFNDAEKYCDYFVKEFIRSLKENAFDW</sequence>
<dbReference type="EnsemblPlants" id="PGSC0003DMT400097423">
    <property type="protein sequence ID" value="PGSC0003DMT400097423"/>
    <property type="gene ID" value="PGSC0003DMG400046994"/>
</dbReference>
<accession>M1E0L3</accession>
<protein>
    <submittedName>
        <fullName evidence="1">Retrotransposon protein</fullName>
    </submittedName>
</protein>
<proteinExistence type="predicted"/>
<reference evidence="2" key="1">
    <citation type="journal article" date="2011" name="Nature">
        <title>Genome sequence and analysis of the tuber crop potato.</title>
        <authorList>
            <consortium name="The Potato Genome Sequencing Consortium"/>
        </authorList>
    </citation>
    <scope>NUCLEOTIDE SEQUENCE [LARGE SCALE GENOMIC DNA]</scope>
    <source>
        <strain evidence="2">cv. DM1-3 516 R44</strain>
    </source>
</reference>
<keyword evidence="2" id="KW-1185">Reference proteome</keyword>
<dbReference type="Gramene" id="PGSC0003DMT400097423">
    <property type="protein sequence ID" value="PGSC0003DMT400097423"/>
    <property type="gene ID" value="PGSC0003DMG400046994"/>
</dbReference>
<dbReference type="STRING" id="4113.M1E0L3"/>
<dbReference type="AlphaFoldDB" id="M1E0L3"/>
<dbReference type="PANTHER" id="PTHR33437">
    <property type="entry name" value="OS06G0361200 PROTEIN"/>
    <property type="match status" value="1"/>
</dbReference>
<dbReference type="InParanoid" id="M1E0L3"/>
<dbReference type="Proteomes" id="UP000011115">
    <property type="component" value="Unassembled WGS sequence"/>
</dbReference>
<reference evidence="1" key="2">
    <citation type="submission" date="2015-06" db="UniProtKB">
        <authorList>
            <consortium name="EnsemblPlants"/>
        </authorList>
    </citation>
    <scope>IDENTIFICATION</scope>
    <source>
        <strain evidence="1">DM1-3 516 R44</strain>
    </source>
</reference>
<evidence type="ECO:0000313" key="1">
    <source>
        <dbReference type="EnsemblPlants" id="PGSC0003DMT400097423"/>
    </source>
</evidence>
<name>M1E0L3_SOLTU</name>
<evidence type="ECO:0000313" key="2">
    <source>
        <dbReference type="Proteomes" id="UP000011115"/>
    </source>
</evidence>
<dbReference type="HOGENOM" id="CLU_102381_0_0_1"/>